<accession>A0A4Z1KVL9</accession>
<evidence type="ECO:0000256" key="11">
    <source>
        <dbReference type="SAM" id="MobiDB-lite"/>
    </source>
</evidence>
<evidence type="ECO:0000256" key="1">
    <source>
        <dbReference type="ARBA" id="ARBA00004141"/>
    </source>
</evidence>
<dbReference type="PANTHER" id="PTHR12714">
    <property type="entry name" value="PROTEIN-S ISOPRENYLCYSTEINE O-METHYLTRANSFERASE"/>
    <property type="match status" value="1"/>
</dbReference>
<dbReference type="GO" id="GO:0005789">
    <property type="term" value="C:endoplasmic reticulum membrane"/>
    <property type="evidence" value="ECO:0007669"/>
    <property type="project" value="UniProtKB-SubCell"/>
</dbReference>
<keyword evidence="5" id="KW-0808">Transferase</keyword>
<dbReference type="PROSITE" id="PS51564">
    <property type="entry name" value="SAM_ICMT"/>
    <property type="match status" value="1"/>
</dbReference>
<evidence type="ECO:0000256" key="7">
    <source>
        <dbReference type="ARBA" id="ARBA00022692"/>
    </source>
</evidence>
<keyword evidence="9 10" id="KW-0472">Membrane</keyword>
<evidence type="ECO:0000256" key="8">
    <source>
        <dbReference type="ARBA" id="ARBA00022989"/>
    </source>
</evidence>
<feature type="transmembrane region" description="Helical" evidence="10">
    <location>
        <begin position="207"/>
        <end position="226"/>
    </location>
</feature>
<dbReference type="STRING" id="87229.A0A4Z1KVL9"/>
<dbReference type="GO" id="GO:0032259">
    <property type="term" value="P:methylation"/>
    <property type="evidence" value="ECO:0007669"/>
    <property type="project" value="UniProtKB-KW"/>
</dbReference>
<keyword evidence="8 10" id="KW-1133">Transmembrane helix</keyword>
<keyword evidence="4 10" id="KW-0489">Methyltransferase</keyword>
<evidence type="ECO:0000256" key="9">
    <source>
        <dbReference type="ARBA" id="ARBA00023136"/>
    </source>
</evidence>
<dbReference type="AlphaFoldDB" id="A0A4Z1KVL9"/>
<evidence type="ECO:0000256" key="10">
    <source>
        <dbReference type="RuleBase" id="RU362022"/>
    </source>
</evidence>
<comment type="catalytic activity">
    <reaction evidence="10">
        <text>[protein]-C-terminal S-[(2E,6E)-farnesyl]-L-cysteine + S-adenosyl-L-methionine = [protein]-C-terminal S-[(2E,6E)-farnesyl]-L-cysteine methyl ester + S-adenosyl-L-homocysteine</text>
        <dbReference type="Rhea" id="RHEA:21672"/>
        <dbReference type="Rhea" id="RHEA-COMP:12125"/>
        <dbReference type="Rhea" id="RHEA-COMP:12126"/>
        <dbReference type="ChEBI" id="CHEBI:57856"/>
        <dbReference type="ChEBI" id="CHEBI:59789"/>
        <dbReference type="ChEBI" id="CHEBI:90510"/>
        <dbReference type="ChEBI" id="CHEBI:90511"/>
        <dbReference type="EC" id="2.1.1.100"/>
    </reaction>
</comment>
<evidence type="ECO:0000313" key="13">
    <source>
        <dbReference type="Proteomes" id="UP000297280"/>
    </source>
</evidence>
<evidence type="ECO:0000256" key="6">
    <source>
        <dbReference type="ARBA" id="ARBA00022691"/>
    </source>
</evidence>
<keyword evidence="6 10" id="KW-0949">S-adenosyl-L-methionine</keyword>
<evidence type="ECO:0000256" key="2">
    <source>
        <dbReference type="ARBA" id="ARBA00009140"/>
    </source>
</evidence>
<feature type="transmembrane region" description="Helical" evidence="10">
    <location>
        <begin position="118"/>
        <end position="135"/>
    </location>
</feature>
<organism evidence="12 13">
    <name type="scientific">Botrytis porri</name>
    <dbReference type="NCBI Taxonomy" id="87229"/>
    <lineage>
        <taxon>Eukaryota</taxon>
        <taxon>Fungi</taxon>
        <taxon>Dikarya</taxon>
        <taxon>Ascomycota</taxon>
        <taxon>Pezizomycotina</taxon>
        <taxon>Leotiomycetes</taxon>
        <taxon>Helotiales</taxon>
        <taxon>Sclerotiniaceae</taxon>
        <taxon>Botrytis</taxon>
    </lineage>
</organism>
<protein>
    <recommendedName>
        <fullName evidence="3 10">Protein-S-isoprenylcysteine O-methyltransferase</fullName>
        <ecNumber evidence="3 10">2.1.1.100</ecNumber>
    </recommendedName>
</protein>
<dbReference type="PANTHER" id="PTHR12714:SF9">
    <property type="entry name" value="PROTEIN-S-ISOPRENYLCYSTEINE O-METHYLTRANSFERASE"/>
    <property type="match status" value="1"/>
</dbReference>
<keyword evidence="7 10" id="KW-0812">Transmembrane</keyword>
<feature type="transmembrane region" description="Helical" evidence="10">
    <location>
        <begin position="90"/>
        <end position="112"/>
    </location>
</feature>
<feature type="compositionally biased region" description="Polar residues" evidence="11">
    <location>
        <begin position="1"/>
        <end position="23"/>
    </location>
</feature>
<evidence type="ECO:0000256" key="4">
    <source>
        <dbReference type="ARBA" id="ARBA00022603"/>
    </source>
</evidence>
<feature type="transmembrane region" description="Helical" evidence="10">
    <location>
        <begin position="265"/>
        <end position="293"/>
    </location>
</feature>
<feature type="compositionally biased region" description="Low complexity" evidence="11">
    <location>
        <begin position="24"/>
        <end position="35"/>
    </location>
</feature>
<dbReference type="EMBL" id="PQXO01000160">
    <property type="protein sequence ID" value="TGO88473.1"/>
    <property type="molecule type" value="Genomic_DNA"/>
</dbReference>
<dbReference type="InterPro" id="IPR007269">
    <property type="entry name" value="ICMT_MeTrfase"/>
</dbReference>
<evidence type="ECO:0000256" key="5">
    <source>
        <dbReference type="ARBA" id="ARBA00022679"/>
    </source>
</evidence>
<name>A0A4Z1KVL9_9HELO</name>
<feature type="region of interest" description="Disordered" evidence="11">
    <location>
        <begin position="1"/>
        <end position="42"/>
    </location>
</feature>
<proteinExistence type="inferred from homology"/>
<keyword evidence="10" id="KW-0256">Endoplasmic reticulum</keyword>
<comment type="subcellular location">
    <subcellularLocation>
        <location evidence="10">Endoplasmic reticulum membrane</location>
        <topology evidence="10">Multi-pass membrane protein</topology>
    </subcellularLocation>
    <subcellularLocation>
        <location evidence="1">Membrane</location>
        <topology evidence="1">Multi-pass membrane protein</topology>
    </subcellularLocation>
</comment>
<dbReference type="Proteomes" id="UP000297280">
    <property type="component" value="Unassembled WGS sequence"/>
</dbReference>
<keyword evidence="13" id="KW-1185">Reference proteome</keyword>
<sequence length="326" mass="36720">MSTDDTTNAIRGSASADSSPEQLRSTASTASTPGATRRRPCDVIQNGGVAPRARVGPNREQLAEIPSIDEAITQFEKQFFPGQPKSLSGIALRSFLVGIVLTISMFATFYLFFVTDSIFWRIPFFISSLAIFHFLEFWTTARYNTPEASISSFLFSGNGSAYNIAHSAAVTEFLITNTFFPNGSSYRIFGLQVPPSISLFSSRTQNIILVLGLILIILGQTIRSVAMVQAGRSFNHIVQFTRSRTHTLVTTGLYAWLRHPSYFGFFWWGLGTQMVLGNFYCFWGYTLVLWMFFHRRIKGEEALLIKFFGDEYVQYRQVSWVGIPFI</sequence>
<dbReference type="InterPro" id="IPR025770">
    <property type="entry name" value="PPMT_MeTrfase"/>
</dbReference>
<evidence type="ECO:0000256" key="3">
    <source>
        <dbReference type="ARBA" id="ARBA00012151"/>
    </source>
</evidence>
<dbReference type="GO" id="GO:0004671">
    <property type="term" value="F:protein C-terminal S-isoprenylcysteine carboxyl O-methyltransferase activity"/>
    <property type="evidence" value="ECO:0007669"/>
    <property type="project" value="UniProtKB-EC"/>
</dbReference>
<dbReference type="Gene3D" id="1.20.120.1630">
    <property type="match status" value="1"/>
</dbReference>
<comment type="caution">
    <text evidence="12">The sequence shown here is derived from an EMBL/GenBank/DDBJ whole genome shotgun (WGS) entry which is preliminary data.</text>
</comment>
<evidence type="ECO:0000313" key="12">
    <source>
        <dbReference type="EMBL" id="TGO88473.1"/>
    </source>
</evidence>
<reference evidence="12 13" key="1">
    <citation type="submission" date="2017-12" db="EMBL/GenBank/DDBJ databases">
        <title>Comparative genomics of Botrytis spp.</title>
        <authorList>
            <person name="Valero-Jimenez C.A."/>
            <person name="Tapia P."/>
            <person name="Veloso J."/>
            <person name="Silva-Moreno E."/>
            <person name="Staats M."/>
            <person name="Valdes J.H."/>
            <person name="Van Kan J.A.L."/>
        </authorList>
    </citation>
    <scope>NUCLEOTIDE SEQUENCE [LARGE SCALE GENOMIC DNA]</scope>
    <source>
        <strain evidence="12 13">MUCL3349</strain>
    </source>
</reference>
<comment type="similarity">
    <text evidence="2 10">Belongs to the class VI-like SAM-binding methyltransferase superfamily. Isoprenylcysteine carboxyl methyltransferase family.</text>
</comment>
<dbReference type="EC" id="2.1.1.100" evidence="3 10"/>
<dbReference type="Pfam" id="PF04140">
    <property type="entry name" value="ICMT"/>
    <property type="match status" value="1"/>
</dbReference>
<gene>
    <name evidence="12" type="ORF">BPOR_0160g00100</name>
</gene>